<evidence type="ECO:0000256" key="6">
    <source>
        <dbReference type="ARBA" id="ARBA00023136"/>
    </source>
</evidence>
<evidence type="ECO:0000259" key="10">
    <source>
        <dbReference type="Pfam" id="PF16854"/>
    </source>
</evidence>
<evidence type="ECO:0000313" key="12">
    <source>
        <dbReference type="Proteomes" id="UP001465755"/>
    </source>
</evidence>
<keyword evidence="7" id="KW-0175">Coiled coil</keyword>
<evidence type="ECO:0000256" key="4">
    <source>
        <dbReference type="ARBA" id="ARBA00022753"/>
    </source>
</evidence>
<dbReference type="InterPro" id="IPR007234">
    <property type="entry name" value="Vps53_N"/>
</dbReference>
<keyword evidence="5" id="KW-0333">Golgi apparatus</keyword>
<keyword evidence="6" id="KW-0472">Membrane</keyword>
<evidence type="ECO:0000256" key="5">
    <source>
        <dbReference type="ARBA" id="ARBA00023034"/>
    </source>
</evidence>
<dbReference type="GO" id="GO:0005829">
    <property type="term" value="C:cytosol"/>
    <property type="evidence" value="ECO:0007669"/>
    <property type="project" value="GOC"/>
</dbReference>
<sequence length="883" mass="94867">MFPTENSLVGLDPLIANLKRKIGAVDREILAAVQQQSSTGSRSRQDLSRAREAMAELTQRMADIRRKAEASEAMVQEICRDIRKLDRAKGHLQVTITSLRRLAMLVDAVDKLQQAAERAEFGECAQLLEAVQQLATNFEEYSSIPKIAELRGRVAALQASLKTACMREFELLGVGDEAPSPQLLATLHDCCLVIDALGFKAREELVDAICKKESRVYQQIFAVTSALERAEARFSWLKKRVKGRGDVWGVFPPHWHLPQLVALACCSITKAQLAEALSLAPNLGSQVEALLFAVKSTNDFEADMARHFSGGQSDEGEEEEGGSNGYGGDDTATASQVRKHYERKFRDRLKNEESEKNPAAAKRTSDPANLPTPTPFQGSISSVFTPYLQVYVDKAEQELHNTLDGLLREETWAPMEDAGDTHVLHSASALFAALKHTLGQCSKNISKGGAMLELMRAFQRVLSTYAARLTGRLPRTAAGTRQGPATVASTEWHVRMDDNEAAVMCNIICTAEYCQTCVGDLGRFVAKILTPSLGEKVDVNNEEEKFQDVVTAGLTMLILGIETSLDKALQEMVRMPWATIESVGDQSPFVSTCAQALSGLSTLLPAALSPGDWTYTCDKLAASFCPRFHDSVFRCRKLSQAGSQQLLLDTQAVKALLLSFPSAGKSSQGPSAALQGYVGREMGKVEALLKVVGSRPENLVDNFATLMPTGNAADFQRILDIKVLKRQEQQTVSDAFSRRMSRTAGGALTAGASGSYSTPFPRMGNAPTAPSIPQGAQAGFGRTASGAASGPHSGHLAPLATKPLSRSGSAAPASLLPAASASSAGLPPPSAAQDMGTRFRFGANTAAARASAAAAGERMRETMAGSLAAMKNLNLGFARREQT</sequence>
<keyword evidence="12" id="KW-1185">Reference proteome</keyword>
<protein>
    <recommendedName>
        <fullName evidence="13">Vps53 N-terminal domain-containing protein</fullName>
    </recommendedName>
</protein>
<dbReference type="GO" id="GO:0000938">
    <property type="term" value="C:GARP complex"/>
    <property type="evidence" value="ECO:0007669"/>
    <property type="project" value="InterPro"/>
</dbReference>
<dbReference type="GO" id="GO:0010008">
    <property type="term" value="C:endosome membrane"/>
    <property type="evidence" value="ECO:0007669"/>
    <property type="project" value="UniProtKB-SubCell"/>
</dbReference>
<feature type="region of interest" description="Disordered" evidence="8">
    <location>
        <begin position="747"/>
        <end position="811"/>
    </location>
</feature>
<dbReference type="Pfam" id="PF04100">
    <property type="entry name" value="Vps53_N"/>
    <property type="match status" value="1"/>
</dbReference>
<dbReference type="PANTHER" id="PTHR12820:SF0">
    <property type="entry name" value="VACUOLAR PROTEIN SORTING-ASSOCIATED PROTEIN 53 HOMOLOG"/>
    <property type="match status" value="1"/>
</dbReference>
<evidence type="ECO:0000256" key="3">
    <source>
        <dbReference type="ARBA" id="ARBA00008628"/>
    </source>
</evidence>
<comment type="caution">
    <text evidence="11">The sequence shown here is derived from an EMBL/GenBank/DDBJ whole genome shotgun (WGS) entry which is preliminary data.</text>
</comment>
<comment type="subcellular location">
    <subcellularLocation>
        <location evidence="2">Endosome membrane</location>
        <topology evidence="2">Peripheral membrane protein</topology>
    </subcellularLocation>
    <subcellularLocation>
        <location evidence="1">Golgi apparatus</location>
        <location evidence="1">trans-Golgi network membrane</location>
        <topology evidence="1">Peripheral membrane protein</topology>
    </subcellularLocation>
</comment>
<evidence type="ECO:0000313" key="11">
    <source>
        <dbReference type="EMBL" id="KAK9786068.1"/>
    </source>
</evidence>
<evidence type="ECO:0000256" key="8">
    <source>
        <dbReference type="SAM" id="MobiDB-lite"/>
    </source>
</evidence>
<dbReference type="InterPro" id="IPR039766">
    <property type="entry name" value="Vps53"/>
</dbReference>
<comment type="similarity">
    <text evidence="3">Belongs to the VPS53 family.</text>
</comment>
<evidence type="ECO:0008006" key="13">
    <source>
        <dbReference type="Google" id="ProtNLM"/>
    </source>
</evidence>
<evidence type="ECO:0000259" key="9">
    <source>
        <dbReference type="Pfam" id="PF04100"/>
    </source>
</evidence>
<evidence type="ECO:0000256" key="1">
    <source>
        <dbReference type="ARBA" id="ARBA00004150"/>
    </source>
</evidence>
<dbReference type="PANTHER" id="PTHR12820">
    <property type="entry name" value="VACUOLAR SORTING PROTEIN 53"/>
    <property type="match status" value="1"/>
</dbReference>
<organism evidence="11 12">
    <name type="scientific">Symbiochloris irregularis</name>
    <dbReference type="NCBI Taxonomy" id="706552"/>
    <lineage>
        <taxon>Eukaryota</taxon>
        <taxon>Viridiplantae</taxon>
        <taxon>Chlorophyta</taxon>
        <taxon>core chlorophytes</taxon>
        <taxon>Trebouxiophyceae</taxon>
        <taxon>Trebouxiales</taxon>
        <taxon>Trebouxiaceae</taxon>
        <taxon>Symbiochloris</taxon>
    </lineage>
</organism>
<feature type="region of interest" description="Disordered" evidence="8">
    <location>
        <begin position="307"/>
        <end position="374"/>
    </location>
</feature>
<feature type="compositionally biased region" description="Low complexity" evidence="8">
    <location>
        <begin position="747"/>
        <end position="758"/>
    </location>
</feature>
<dbReference type="EMBL" id="JALJOQ010000282">
    <property type="protein sequence ID" value="KAK9786068.1"/>
    <property type="molecule type" value="Genomic_DNA"/>
</dbReference>
<feature type="domain" description="Vps53 N-terminal" evidence="9">
    <location>
        <begin position="1"/>
        <end position="409"/>
    </location>
</feature>
<feature type="compositionally biased region" description="Basic and acidic residues" evidence="8">
    <location>
        <begin position="344"/>
        <end position="356"/>
    </location>
</feature>
<evidence type="ECO:0000256" key="7">
    <source>
        <dbReference type="SAM" id="Coils"/>
    </source>
</evidence>
<dbReference type="AlphaFoldDB" id="A0AAW1NMB0"/>
<evidence type="ECO:0000256" key="2">
    <source>
        <dbReference type="ARBA" id="ARBA00004481"/>
    </source>
</evidence>
<reference evidence="11 12" key="1">
    <citation type="journal article" date="2024" name="Nat. Commun.">
        <title>Phylogenomics reveals the evolutionary origins of lichenization in chlorophyte algae.</title>
        <authorList>
            <person name="Puginier C."/>
            <person name="Libourel C."/>
            <person name="Otte J."/>
            <person name="Skaloud P."/>
            <person name="Haon M."/>
            <person name="Grisel S."/>
            <person name="Petersen M."/>
            <person name="Berrin J.G."/>
            <person name="Delaux P.M."/>
            <person name="Dal Grande F."/>
            <person name="Keller J."/>
        </authorList>
    </citation>
    <scope>NUCLEOTIDE SEQUENCE [LARGE SCALE GENOMIC DNA]</scope>
    <source>
        <strain evidence="11 12">SAG 2036</strain>
    </source>
</reference>
<feature type="domain" description="Vps53 C-terminal" evidence="10">
    <location>
        <begin position="645"/>
        <end position="722"/>
    </location>
</feature>
<dbReference type="GO" id="GO:0042147">
    <property type="term" value="P:retrograde transport, endosome to Golgi"/>
    <property type="evidence" value="ECO:0007669"/>
    <property type="project" value="InterPro"/>
</dbReference>
<gene>
    <name evidence="11" type="ORF">WJX73_001616</name>
</gene>
<proteinExistence type="inferred from homology"/>
<dbReference type="Proteomes" id="UP001465755">
    <property type="component" value="Unassembled WGS sequence"/>
</dbReference>
<dbReference type="InterPro" id="IPR031745">
    <property type="entry name" value="Vps53_C"/>
</dbReference>
<dbReference type="Pfam" id="PF16854">
    <property type="entry name" value="VPS53_C"/>
    <property type="match status" value="1"/>
</dbReference>
<keyword evidence="4" id="KW-0967">Endosome</keyword>
<accession>A0AAW1NMB0</accession>
<feature type="coiled-coil region" evidence="7">
    <location>
        <begin position="47"/>
        <end position="74"/>
    </location>
</feature>
<name>A0AAW1NMB0_9CHLO</name>